<accession>A0ABU3BAP1</accession>
<dbReference type="CDD" id="cd07560">
    <property type="entry name" value="Peptidase_S41_CPP"/>
    <property type="match status" value="1"/>
</dbReference>
<dbReference type="InterPro" id="IPR036034">
    <property type="entry name" value="PDZ_sf"/>
</dbReference>
<keyword evidence="4 5" id="KW-0720">Serine protease</keyword>
<dbReference type="SUPFAM" id="SSF52096">
    <property type="entry name" value="ClpP/crotonase"/>
    <property type="match status" value="1"/>
</dbReference>
<feature type="chain" id="PRO_5045174815" evidence="7">
    <location>
        <begin position="21"/>
        <end position="689"/>
    </location>
</feature>
<dbReference type="SMART" id="SM00245">
    <property type="entry name" value="TSPc"/>
    <property type="match status" value="1"/>
</dbReference>
<dbReference type="Gene3D" id="3.30.750.44">
    <property type="match status" value="1"/>
</dbReference>
<dbReference type="RefSeq" id="WP_311659437.1">
    <property type="nucleotide sequence ID" value="NZ_JAVRHY010000010.1"/>
</dbReference>
<evidence type="ECO:0000313" key="10">
    <source>
        <dbReference type="Proteomes" id="UP001259982"/>
    </source>
</evidence>
<dbReference type="InterPro" id="IPR020992">
    <property type="entry name" value="Tail_Prtase_C"/>
</dbReference>
<dbReference type="EMBL" id="JAVRHY010000010">
    <property type="protein sequence ID" value="MDT0619115.1"/>
    <property type="molecule type" value="Genomic_DNA"/>
</dbReference>
<evidence type="ECO:0000256" key="6">
    <source>
        <dbReference type="SAM" id="MobiDB-lite"/>
    </source>
</evidence>
<proteinExistence type="inferred from homology"/>
<dbReference type="PROSITE" id="PS51257">
    <property type="entry name" value="PROKAR_LIPOPROTEIN"/>
    <property type="match status" value="1"/>
</dbReference>
<name>A0ABU3BAP1_9GAMM</name>
<feature type="domain" description="PDZ" evidence="8">
    <location>
        <begin position="243"/>
        <end position="314"/>
    </location>
</feature>
<evidence type="ECO:0000256" key="3">
    <source>
        <dbReference type="ARBA" id="ARBA00022801"/>
    </source>
</evidence>
<keyword evidence="2 5" id="KW-0645">Protease</keyword>
<evidence type="ECO:0000256" key="2">
    <source>
        <dbReference type="ARBA" id="ARBA00022670"/>
    </source>
</evidence>
<evidence type="ECO:0000313" key="9">
    <source>
        <dbReference type="EMBL" id="MDT0619115.1"/>
    </source>
</evidence>
<evidence type="ECO:0000256" key="4">
    <source>
        <dbReference type="ARBA" id="ARBA00022825"/>
    </source>
</evidence>
<feature type="region of interest" description="Disordered" evidence="6">
    <location>
        <begin position="625"/>
        <end position="669"/>
    </location>
</feature>
<comment type="similarity">
    <text evidence="1 5">Belongs to the peptidase S41A family.</text>
</comment>
<comment type="caution">
    <text evidence="9">The sequence shown here is derived from an EMBL/GenBank/DDBJ whole genome shotgun (WGS) entry which is preliminary data.</text>
</comment>
<dbReference type="Gene3D" id="3.90.226.10">
    <property type="entry name" value="2-enoyl-CoA Hydratase, Chain A, domain 1"/>
    <property type="match status" value="1"/>
</dbReference>
<reference evidence="9 10" key="1">
    <citation type="submission" date="2023-09" db="EMBL/GenBank/DDBJ databases">
        <authorList>
            <person name="Rey-Velasco X."/>
        </authorList>
    </citation>
    <scope>NUCLEOTIDE SEQUENCE [LARGE SCALE GENOMIC DNA]</scope>
    <source>
        <strain evidence="9 10">P385</strain>
    </source>
</reference>
<dbReference type="InterPro" id="IPR029045">
    <property type="entry name" value="ClpP/crotonase-like_dom_sf"/>
</dbReference>
<dbReference type="InterPro" id="IPR004447">
    <property type="entry name" value="Peptidase_S41A"/>
</dbReference>
<dbReference type="SMART" id="SM00228">
    <property type="entry name" value="PDZ"/>
    <property type="match status" value="1"/>
</dbReference>
<dbReference type="Gene3D" id="2.30.42.10">
    <property type="match status" value="1"/>
</dbReference>
<evidence type="ECO:0000259" key="8">
    <source>
        <dbReference type="PROSITE" id="PS50106"/>
    </source>
</evidence>
<sequence>MSRFVVPFASAILLLQACQAGSVAPEADTTGEFQPLQPGDAQVQIDKQVVQRLQDEHYNPVALDDDFSRDMLLDYIEDLDGTHSVFLASDIERFKREFGDQLDDDLRDGELGAAFDIFNTYQQRRLEVNQWILGLLDKGVENLDLTDAESVTIEREDAPWPADDEARRELWRHNLENQVINLHLNDVDPADIQDRMTRRYESEREQLLAAEPIDVISAYMGAYTHRYDPHTDYFSPSRSEEFDIGMNLSLQGIGAQLRDRNGYTELVRLIPGGPAAKSGKLSPTDRIIAVGQGKEGDLVDVVGMRLDRTVQLIRGEKGSTVRLQILPKDNSQTRTISLVRDEIELKDQAAKSRIVPLEDNGETRQIGLITLPSFYKGTADDVEALLKELREADVDGVVLDLRGNGGGALREVTKLVGLFMPSSPSVQIRDASGNTQVLGANGDPVYPGPLAVMVNRLSASASEIFAGAIQDYGRGVILGQRTFGKGTVQALMPLSKGRVKLTQAKFYRVTGASTQARGVEPDIGFPSPFNTEEIGESALPNALPWDKIDSVSHPQLDTLKKILPELRDRHEKRITDDSDFQYQVKRIDLLRERSERESLSLQLEERREQQAEFRERSLELVNAKRRANGEEPFEDYQAFQDSEDDVATPENPTGESEEEEEPDAYQQEAARILLDTVNLLKARAGGRAI</sequence>
<dbReference type="PANTHER" id="PTHR32060">
    <property type="entry name" value="TAIL-SPECIFIC PROTEASE"/>
    <property type="match status" value="1"/>
</dbReference>
<dbReference type="Proteomes" id="UP001259982">
    <property type="component" value="Unassembled WGS sequence"/>
</dbReference>
<feature type="signal peptide" evidence="7">
    <location>
        <begin position="1"/>
        <end position="20"/>
    </location>
</feature>
<dbReference type="Pfam" id="PF00595">
    <property type="entry name" value="PDZ"/>
    <property type="match status" value="1"/>
</dbReference>
<keyword evidence="3 5" id="KW-0378">Hydrolase</keyword>
<dbReference type="InterPro" id="IPR001478">
    <property type="entry name" value="PDZ"/>
</dbReference>
<keyword evidence="10" id="KW-1185">Reference proteome</keyword>
<dbReference type="Pfam" id="PF03572">
    <property type="entry name" value="Peptidase_S41"/>
    <property type="match status" value="1"/>
</dbReference>
<dbReference type="PROSITE" id="PS50106">
    <property type="entry name" value="PDZ"/>
    <property type="match status" value="1"/>
</dbReference>
<dbReference type="InterPro" id="IPR040573">
    <property type="entry name" value="TSP_N"/>
</dbReference>
<protein>
    <submittedName>
        <fullName evidence="9">Carboxy terminal-processing peptidase</fullName>
        <ecNumber evidence="9">3.4.21.102</ecNumber>
    </submittedName>
</protein>
<dbReference type="GO" id="GO:0004252">
    <property type="term" value="F:serine-type endopeptidase activity"/>
    <property type="evidence" value="ECO:0007669"/>
    <property type="project" value="UniProtKB-EC"/>
</dbReference>
<dbReference type="SUPFAM" id="SSF50156">
    <property type="entry name" value="PDZ domain-like"/>
    <property type="match status" value="1"/>
</dbReference>
<evidence type="ECO:0000256" key="1">
    <source>
        <dbReference type="ARBA" id="ARBA00009179"/>
    </source>
</evidence>
<dbReference type="Pfam" id="PF11818">
    <property type="entry name" value="DUF3340"/>
    <property type="match status" value="1"/>
</dbReference>
<gene>
    <name evidence="9" type="ORF">RM531_11575</name>
</gene>
<evidence type="ECO:0000256" key="7">
    <source>
        <dbReference type="SAM" id="SignalP"/>
    </source>
</evidence>
<dbReference type="Pfam" id="PF17804">
    <property type="entry name" value="TSP_NTD"/>
    <property type="match status" value="1"/>
</dbReference>
<dbReference type="InterPro" id="IPR005151">
    <property type="entry name" value="Tail-specific_protease"/>
</dbReference>
<keyword evidence="7" id="KW-0732">Signal</keyword>
<dbReference type="EC" id="3.4.21.102" evidence="9"/>
<evidence type="ECO:0000256" key="5">
    <source>
        <dbReference type="RuleBase" id="RU004404"/>
    </source>
</evidence>
<dbReference type="PANTHER" id="PTHR32060:SF22">
    <property type="entry name" value="CARBOXYL-TERMINAL-PROCESSING PEPTIDASE 3, CHLOROPLASTIC"/>
    <property type="match status" value="1"/>
</dbReference>
<organism evidence="9 10">
    <name type="scientific">Spectribacter acetivorans</name>
    <dbReference type="NCBI Taxonomy" id="3075603"/>
    <lineage>
        <taxon>Bacteria</taxon>
        <taxon>Pseudomonadati</taxon>
        <taxon>Pseudomonadota</taxon>
        <taxon>Gammaproteobacteria</taxon>
        <taxon>Salinisphaerales</taxon>
        <taxon>Salinisphaeraceae</taxon>
        <taxon>Spectribacter</taxon>
    </lineage>
</organism>
<dbReference type="NCBIfam" id="TIGR00225">
    <property type="entry name" value="prc"/>
    <property type="match status" value="1"/>
</dbReference>
<dbReference type="CDD" id="cd06782">
    <property type="entry name" value="cpPDZ_CPP-like"/>
    <property type="match status" value="1"/>
</dbReference>